<keyword evidence="1" id="KW-1133">Transmembrane helix</keyword>
<dbReference type="EMBL" id="RCBY01000168">
    <property type="protein sequence ID" value="RQH31184.1"/>
    <property type="molecule type" value="Genomic_DNA"/>
</dbReference>
<gene>
    <name evidence="2" type="ORF">D5R40_23365</name>
</gene>
<accession>A0A3N6Q790</accession>
<protein>
    <recommendedName>
        <fullName evidence="4">SbsA Ig-like domain-containing protein</fullName>
    </recommendedName>
</protein>
<comment type="caution">
    <text evidence="2">The sequence shown here is derived from an EMBL/GenBank/DDBJ whole genome shotgun (WGS) entry which is preliminary data.</text>
</comment>
<keyword evidence="1" id="KW-0472">Membrane</keyword>
<evidence type="ECO:0008006" key="4">
    <source>
        <dbReference type="Google" id="ProtNLM"/>
    </source>
</evidence>
<reference evidence="2 3" key="1">
    <citation type="journal article" date="2018" name="ACS Chem. Biol.">
        <title>Ketoreductase domain dysfunction expands chemodiversity: malyngamide biosynthesis in the cyanobacterium Okeania hirsuta.</title>
        <authorList>
            <person name="Moss N.A."/>
            <person name="Leao T."/>
            <person name="Rankin M."/>
            <person name="McCullough T.M."/>
            <person name="Qu P."/>
            <person name="Korobeynikov A."/>
            <person name="Smith J.L."/>
            <person name="Gerwick L."/>
            <person name="Gerwick W.H."/>
        </authorList>
    </citation>
    <scope>NUCLEOTIDE SEQUENCE [LARGE SCALE GENOMIC DNA]</scope>
    <source>
        <strain evidence="2 3">PAB10Feb10-1</strain>
    </source>
</reference>
<keyword evidence="3" id="KW-1185">Reference proteome</keyword>
<evidence type="ECO:0000256" key="1">
    <source>
        <dbReference type="SAM" id="Phobius"/>
    </source>
</evidence>
<feature type="transmembrane region" description="Helical" evidence="1">
    <location>
        <begin position="30"/>
        <end position="50"/>
    </location>
</feature>
<dbReference type="AlphaFoldDB" id="A0A3N6Q790"/>
<keyword evidence="1" id="KW-0812">Transmembrane</keyword>
<dbReference type="Proteomes" id="UP000269154">
    <property type="component" value="Unassembled WGS sequence"/>
</dbReference>
<name>A0A3N6Q790_9CYAN</name>
<evidence type="ECO:0000313" key="2">
    <source>
        <dbReference type="EMBL" id="RQH31184.1"/>
    </source>
</evidence>
<dbReference type="Gene3D" id="2.60.40.3710">
    <property type="match status" value="1"/>
</dbReference>
<dbReference type="SUPFAM" id="SSF82171">
    <property type="entry name" value="DPP6 N-terminal domain-like"/>
    <property type="match status" value="1"/>
</dbReference>
<dbReference type="Gene3D" id="2.120.10.30">
    <property type="entry name" value="TolB, C-terminal domain"/>
    <property type="match status" value="1"/>
</dbReference>
<dbReference type="RefSeq" id="WP_124147141.1">
    <property type="nucleotide sequence ID" value="NZ_CAWOKI010000234.1"/>
</dbReference>
<sequence length="519" mass="59209">MVNLRKKINHLFRENQDILLEELRQPLDRVAITLILGLTVLICLLFVSGGSTTPKVKDFSWQDKKIGAEDTAFILNFNRPMNHASVEKNLTIEPPLPGKVSWAGRRMAYTILEPAPYGNQYKVKLSGAKEKFYGLDQGEVMQPFQGLFRSRDRAFAYIGFQGEEKGRLILINLTKKQRPIILSPKNLEVMDFKFFPQGEKILFSAVEKQNEVPTLIEQQIYTVTTGINFTPGDSQLKSLEAAGKIEKVLDNLEYQNLKFDLSADGQKIVIQRVNRKDVFDSGPWVLELEKEAQPLTNKDGIIQKGGDFLITPDSKSLVILQGEGTSILPINPETDSEDLIFLPKFGTVLNFSPDGSMATMVKYNQDGTRSLYIVTNQGQEREVLRTRPYGNILSAEFDPNKRILYCLLTQVVEKEEEYQEQPYIAAFYLKRNLLRPLVILPNQQEVNMDLSPDGLALLFDQMVTISNQEEQEQENTKNTRKISRLWMLPLDSKMPEDDSQWQLKPEELPLTGIHPKWLP</sequence>
<organism evidence="2 3">
    <name type="scientific">Okeania hirsuta</name>
    <dbReference type="NCBI Taxonomy" id="1458930"/>
    <lineage>
        <taxon>Bacteria</taxon>
        <taxon>Bacillati</taxon>
        <taxon>Cyanobacteriota</taxon>
        <taxon>Cyanophyceae</taxon>
        <taxon>Oscillatoriophycideae</taxon>
        <taxon>Oscillatoriales</taxon>
        <taxon>Microcoleaceae</taxon>
        <taxon>Okeania</taxon>
    </lineage>
</organism>
<proteinExistence type="predicted"/>
<dbReference type="InterPro" id="IPR011042">
    <property type="entry name" value="6-blade_b-propeller_TolB-like"/>
</dbReference>
<evidence type="ECO:0000313" key="3">
    <source>
        <dbReference type="Proteomes" id="UP000269154"/>
    </source>
</evidence>
<dbReference type="OrthoDB" id="475437at2"/>